<dbReference type="EMBL" id="ASHM01024082">
    <property type="protein sequence ID" value="PNX72009.1"/>
    <property type="molecule type" value="Genomic_DNA"/>
</dbReference>
<evidence type="ECO:0000313" key="2">
    <source>
        <dbReference type="EMBL" id="PNX72009.1"/>
    </source>
</evidence>
<feature type="non-terminal residue" evidence="2">
    <location>
        <position position="38"/>
    </location>
</feature>
<sequence length="38" mass="4165">MIQRRNTTANGGDTEKKHDGDAKHGGAREKDARLRSGE</sequence>
<reference evidence="2 3" key="2">
    <citation type="journal article" date="2017" name="Front. Plant Sci.">
        <title>Gene Classification and Mining of Molecular Markers Useful in Red Clover (Trifolium pratense) Breeding.</title>
        <authorList>
            <person name="Istvanek J."/>
            <person name="Dluhosova J."/>
            <person name="Dluhos P."/>
            <person name="Patkova L."/>
            <person name="Nedelnik J."/>
            <person name="Repkova J."/>
        </authorList>
    </citation>
    <scope>NUCLEOTIDE SEQUENCE [LARGE SCALE GENOMIC DNA]</scope>
    <source>
        <strain evidence="3">cv. Tatra</strain>
        <tissue evidence="2">Young leaves</tissue>
    </source>
</reference>
<gene>
    <name evidence="2" type="ORF">L195_g027897</name>
</gene>
<accession>A0A2K3L0H6</accession>
<proteinExistence type="predicted"/>
<protein>
    <submittedName>
        <fullName evidence="2">Uncharacterized protein</fullName>
    </submittedName>
</protein>
<reference evidence="2 3" key="1">
    <citation type="journal article" date="2014" name="Am. J. Bot.">
        <title>Genome assembly and annotation for red clover (Trifolium pratense; Fabaceae).</title>
        <authorList>
            <person name="Istvanek J."/>
            <person name="Jaros M."/>
            <person name="Krenek A."/>
            <person name="Repkova J."/>
        </authorList>
    </citation>
    <scope>NUCLEOTIDE SEQUENCE [LARGE SCALE GENOMIC DNA]</scope>
    <source>
        <strain evidence="3">cv. Tatra</strain>
        <tissue evidence="2">Young leaves</tissue>
    </source>
</reference>
<evidence type="ECO:0000256" key="1">
    <source>
        <dbReference type="SAM" id="MobiDB-lite"/>
    </source>
</evidence>
<evidence type="ECO:0000313" key="3">
    <source>
        <dbReference type="Proteomes" id="UP000236291"/>
    </source>
</evidence>
<dbReference type="Proteomes" id="UP000236291">
    <property type="component" value="Unassembled WGS sequence"/>
</dbReference>
<feature type="compositionally biased region" description="Basic and acidic residues" evidence="1">
    <location>
        <begin position="13"/>
        <end position="38"/>
    </location>
</feature>
<feature type="compositionally biased region" description="Polar residues" evidence="1">
    <location>
        <begin position="1"/>
        <end position="11"/>
    </location>
</feature>
<organism evidence="2 3">
    <name type="scientific">Trifolium pratense</name>
    <name type="common">Red clover</name>
    <dbReference type="NCBI Taxonomy" id="57577"/>
    <lineage>
        <taxon>Eukaryota</taxon>
        <taxon>Viridiplantae</taxon>
        <taxon>Streptophyta</taxon>
        <taxon>Embryophyta</taxon>
        <taxon>Tracheophyta</taxon>
        <taxon>Spermatophyta</taxon>
        <taxon>Magnoliopsida</taxon>
        <taxon>eudicotyledons</taxon>
        <taxon>Gunneridae</taxon>
        <taxon>Pentapetalae</taxon>
        <taxon>rosids</taxon>
        <taxon>fabids</taxon>
        <taxon>Fabales</taxon>
        <taxon>Fabaceae</taxon>
        <taxon>Papilionoideae</taxon>
        <taxon>50 kb inversion clade</taxon>
        <taxon>NPAAA clade</taxon>
        <taxon>Hologalegina</taxon>
        <taxon>IRL clade</taxon>
        <taxon>Trifolieae</taxon>
        <taxon>Trifolium</taxon>
    </lineage>
</organism>
<feature type="region of interest" description="Disordered" evidence="1">
    <location>
        <begin position="1"/>
        <end position="38"/>
    </location>
</feature>
<name>A0A2K3L0H6_TRIPR</name>
<dbReference type="AlphaFoldDB" id="A0A2K3L0H6"/>
<comment type="caution">
    <text evidence="2">The sequence shown here is derived from an EMBL/GenBank/DDBJ whole genome shotgun (WGS) entry which is preliminary data.</text>
</comment>